<comment type="caution">
    <text evidence="3">The sequence shown here is derived from an EMBL/GenBank/DDBJ whole genome shotgun (WGS) entry which is preliminary data.</text>
</comment>
<proteinExistence type="predicted"/>
<evidence type="ECO:0000256" key="1">
    <source>
        <dbReference type="ARBA" id="ARBA00022729"/>
    </source>
</evidence>
<dbReference type="SUPFAM" id="SSF51261">
    <property type="entry name" value="Duplicated hybrid motif"/>
    <property type="match status" value="1"/>
</dbReference>
<evidence type="ECO:0000259" key="2">
    <source>
        <dbReference type="Pfam" id="PF01551"/>
    </source>
</evidence>
<protein>
    <submittedName>
        <fullName evidence="3">Murein DD-endopeptidase MepM/ murein hydrolase activator NlpD</fullName>
    </submittedName>
</protein>
<dbReference type="PANTHER" id="PTHR21666">
    <property type="entry name" value="PEPTIDASE-RELATED"/>
    <property type="match status" value="1"/>
</dbReference>
<keyword evidence="3" id="KW-0378">Hydrolase</keyword>
<gene>
    <name evidence="3" type="ORF">QE440_002150</name>
</gene>
<evidence type="ECO:0000313" key="4">
    <source>
        <dbReference type="Proteomes" id="UP001268036"/>
    </source>
</evidence>
<evidence type="ECO:0000313" key="3">
    <source>
        <dbReference type="EMBL" id="MDR6234409.1"/>
    </source>
</evidence>
<dbReference type="AlphaFoldDB" id="A0AAJ2BHK2"/>
<dbReference type="InterPro" id="IPR016047">
    <property type="entry name" value="M23ase_b-sheet_dom"/>
</dbReference>
<organism evidence="3 4">
    <name type="scientific">Pseudomonas oryzihabitans</name>
    <dbReference type="NCBI Taxonomy" id="47885"/>
    <lineage>
        <taxon>Bacteria</taxon>
        <taxon>Pseudomonadati</taxon>
        <taxon>Pseudomonadota</taxon>
        <taxon>Gammaproteobacteria</taxon>
        <taxon>Pseudomonadales</taxon>
        <taxon>Pseudomonadaceae</taxon>
        <taxon>Pseudomonas</taxon>
    </lineage>
</organism>
<feature type="domain" description="M23ase beta-sheet core" evidence="2">
    <location>
        <begin position="210"/>
        <end position="304"/>
    </location>
</feature>
<dbReference type="Pfam" id="PF01551">
    <property type="entry name" value="Peptidase_M23"/>
    <property type="match status" value="1"/>
</dbReference>
<dbReference type="Proteomes" id="UP001268036">
    <property type="component" value="Unassembled WGS sequence"/>
</dbReference>
<accession>A0AAJ2BHK2</accession>
<dbReference type="Gene3D" id="2.70.70.10">
    <property type="entry name" value="Glucose Permease (Domain IIA)"/>
    <property type="match status" value="1"/>
</dbReference>
<name>A0AAJ2BHK2_9PSED</name>
<sequence>MKLFSSSSRKLVREGACVVEPRRACGPWLLLVVSSLATFALGCWFGGRMSPAVTLPTAIPVSSSTVSDPLALERMGTLVGRLQSLEADTQALQRMLEQNQTLRDQVTAVDPALLPALLAEPRVQGVQGGAWLPPRSCNASGAEQGPPLRKLVASEQVALCLRQQLDQLLNRVASRNAALMAIPSWRPVEHARLGSLFGNRIDPFNGHLAFHSGVDFAAPTGTPVRAAAGGRVQAVGALGGYGNQVEVDHGNGLATRYAHLSRIFVKEGQVVTPGQALGAVGSTGRSTGPHLHFEVLRDGQFVDPQRFLALGQLEPEVDGSARD</sequence>
<dbReference type="CDD" id="cd12797">
    <property type="entry name" value="M23_peptidase"/>
    <property type="match status" value="1"/>
</dbReference>
<dbReference type="RefSeq" id="WP_309758133.1">
    <property type="nucleotide sequence ID" value="NZ_JAVJAF010000001.1"/>
</dbReference>
<dbReference type="InterPro" id="IPR011055">
    <property type="entry name" value="Dup_hybrid_motif"/>
</dbReference>
<dbReference type="PANTHER" id="PTHR21666:SF289">
    <property type="entry name" value="L-ALA--D-GLU ENDOPEPTIDASE"/>
    <property type="match status" value="1"/>
</dbReference>
<dbReference type="GO" id="GO:0004222">
    <property type="term" value="F:metalloendopeptidase activity"/>
    <property type="evidence" value="ECO:0007669"/>
    <property type="project" value="TreeGrafter"/>
</dbReference>
<dbReference type="EMBL" id="JAVJAF010000001">
    <property type="protein sequence ID" value="MDR6234409.1"/>
    <property type="molecule type" value="Genomic_DNA"/>
</dbReference>
<dbReference type="FunFam" id="2.70.70.10:FF:000006">
    <property type="entry name" value="M23 family peptidase"/>
    <property type="match status" value="1"/>
</dbReference>
<keyword evidence="1" id="KW-0732">Signal</keyword>
<dbReference type="InterPro" id="IPR050570">
    <property type="entry name" value="Cell_wall_metabolism_enzyme"/>
</dbReference>
<reference evidence="3" key="1">
    <citation type="submission" date="2023-08" db="EMBL/GenBank/DDBJ databases">
        <title>Functional and genomic diversity of the sorghum phyllosphere microbiome.</title>
        <authorList>
            <person name="Shade A."/>
        </authorList>
    </citation>
    <scope>NUCLEOTIDE SEQUENCE</scope>
    <source>
        <strain evidence="3">SORGH_AS_0201</strain>
    </source>
</reference>